<dbReference type="EMBL" id="JBEAFC010000011">
    <property type="protein sequence ID" value="KAL1536711.1"/>
    <property type="molecule type" value="Genomic_DNA"/>
</dbReference>
<evidence type="ECO:0000256" key="1">
    <source>
        <dbReference type="SAM" id="Phobius"/>
    </source>
</evidence>
<organism evidence="2 3">
    <name type="scientific">Salvia divinorum</name>
    <name type="common">Maria pastora</name>
    <name type="synonym">Diviner's sage</name>
    <dbReference type="NCBI Taxonomy" id="28513"/>
    <lineage>
        <taxon>Eukaryota</taxon>
        <taxon>Viridiplantae</taxon>
        <taxon>Streptophyta</taxon>
        <taxon>Embryophyta</taxon>
        <taxon>Tracheophyta</taxon>
        <taxon>Spermatophyta</taxon>
        <taxon>Magnoliopsida</taxon>
        <taxon>eudicotyledons</taxon>
        <taxon>Gunneridae</taxon>
        <taxon>Pentapetalae</taxon>
        <taxon>asterids</taxon>
        <taxon>lamiids</taxon>
        <taxon>Lamiales</taxon>
        <taxon>Lamiaceae</taxon>
        <taxon>Nepetoideae</taxon>
        <taxon>Mentheae</taxon>
        <taxon>Salviinae</taxon>
        <taxon>Salvia</taxon>
        <taxon>Salvia subgen. Calosphace</taxon>
    </lineage>
</organism>
<keyword evidence="3" id="KW-1185">Reference proteome</keyword>
<protein>
    <submittedName>
        <fullName evidence="2">Uncharacterized protein</fullName>
    </submittedName>
</protein>
<keyword evidence="1" id="KW-1133">Transmembrane helix</keyword>
<proteinExistence type="predicted"/>
<evidence type="ECO:0000313" key="2">
    <source>
        <dbReference type="EMBL" id="KAL1536711.1"/>
    </source>
</evidence>
<keyword evidence="1" id="KW-0472">Membrane</keyword>
<reference evidence="2 3" key="1">
    <citation type="submission" date="2024-06" db="EMBL/GenBank/DDBJ databases">
        <title>A chromosome level genome sequence of Diviner's sage (Salvia divinorum).</title>
        <authorList>
            <person name="Ford S.A."/>
            <person name="Ro D.-K."/>
            <person name="Ness R.W."/>
            <person name="Phillips M.A."/>
        </authorList>
    </citation>
    <scope>NUCLEOTIDE SEQUENCE [LARGE SCALE GENOMIC DNA]</scope>
    <source>
        <strain evidence="2">SAF-2024a</strain>
        <tissue evidence="2">Leaf</tissue>
    </source>
</reference>
<keyword evidence="1" id="KW-0812">Transmembrane</keyword>
<name>A0ABD1G0X5_SALDI</name>
<sequence length="83" mass="9608">MSTYNIQQVVGRNKKIEKVLIHQSFAMNIIYINHILLRKKRKEGRDSLPALKNRGAGKKGLAKRQNGSWKSFGRIEEINFVIE</sequence>
<gene>
    <name evidence="2" type="ORF">AAHA92_29315</name>
</gene>
<dbReference type="AlphaFoldDB" id="A0ABD1G0X5"/>
<comment type="caution">
    <text evidence="2">The sequence shown here is derived from an EMBL/GenBank/DDBJ whole genome shotgun (WGS) entry which is preliminary data.</text>
</comment>
<feature type="transmembrane region" description="Helical" evidence="1">
    <location>
        <begin position="20"/>
        <end position="37"/>
    </location>
</feature>
<evidence type="ECO:0000313" key="3">
    <source>
        <dbReference type="Proteomes" id="UP001567538"/>
    </source>
</evidence>
<dbReference type="Proteomes" id="UP001567538">
    <property type="component" value="Unassembled WGS sequence"/>
</dbReference>
<accession>A0ABD1G0X5</accession>